<evidence type="ECO:0000313" key="2">
    <source>
        <dbReference type="Proteomes" id="UP000199031"/>
    </source>
</evidence>
<accession>A0A1I5UB13</accession>
<gene>
    <name evidence="1" type="ORF">SAMN05444277_103176</name>
</gene>
<dbReference type="RefSeq" id="WP_090656757.1">
    <property type="nucleotide sequence ID" value="NZ_FOXQ01000003.1"/>
</dbReference>
<dbReference type="EMBL" id="FOXQ01000003">
    <property type="protein sequence ID" value="SFP92395.1"/>
    <property type="molecule type" value="Genomic_DNA"/>
</dbReference>
<reference evidence="1 2" key="1">
    <citation type="submission" date="2016-10" db="EMBL/GenBank/DDBJ databases">
        <authorList>
            <person name="de Groot N.N."/>
        </authorList>
    </citation>
    <scope>NUCLEOTIDE SEQUENCE [LARGE SCALE GENOMIC DNA]</scope>
    <source>
        <strain evidence="1 2">DSM 28286</strain>
    </source>
</reference>
<dbReference type="Proteomes" id="UP000199031">
    <property type="component" value="Unassembled WGS sequence"/>
</dbReference>
<name>A0A1I5UB13_9BACT</name>
<keyword evidence="2" id="KW-1185">Reference proteome</keyword>
<protein>
    <submittedName>
        <fullName evidence="1">Uncharacterized protein</fullName>
    </submittedName>
</protein>
<organism evidence="1 2">
    <name type="scientific">Parafilimonas terrae</name>
    <dbReference type="NCBI Taxonomy" id="1465490"/>
    <lineage>
        <taxon>Bacteria</taxon>
        <taxon>Pseudomonadati</taxon>
        <taxon>Bacteroidota</taxon>
        <taxon>Chitinophagia</taxon>
        <taxon>Chitinophagales</taxon>
        <taxon>Chitinophagaceae</taxon>
        <taxon>Parafilimonas</taxon>
    </lineage>
</organism>
<proteinExistence type="predicted"/>
<dbReference type="AlphaFoldDB" id="A0A1I5UB13"/>
<sequence>MNVKKSLNELIKYYQNLIAEIKEERGRLQIVMAGPYLNNELIDSSLERWQNLEMAANIITEKIKELEYTPEQKDSTLPKAQRVEGWDEVVLSFEKERKLIRDLILFGIKDGEVIKNLLLKDVSIHILIDNLNYSNAV</sequence>
<evidence type="ECO:0000313" key="1">
    <source>
        <dbReference type="EMBL" id="SFP92395.1"/>
    </source>
</evidence>
<dbReference type="STRING" id="1465490.SAMN05444277_103176"/>